<dbReference type="InterPro" id="IPR036682">
    <property type="entry name" value="OS_D_A10/PebIII_sf"/>
</dbReference>
<reference evidence="1" key="2">
    <citation type="journal article" date="2017" name="Front. Physiol.">
        <title>Identification and Expression Profiling of Chemosensory Genes in Dendrolimus punctatus Walker.</title>
        <authorList>
            <person name="Zhang S.F."/>
            <person name="Liu H.H."/>
            <person name="Kong X.B."/>
            <person name="Wang H.B."/>
            <person name="Liu F."/>
            <person name="Zhang Z."/>
        </authorList>
    </citation>
    <scope>NUCLEOTIDE SEQUENCE</scope>
</reference>
<evidence type="ECO:0000313" key="1">
    <source>
        <dbReference type="EMBL" id="ARO70323.1"/>
    </source>
</evidence>
<dbReference type="PANTHER" id="PTHR11257:SF12">
    <property type="entry name" value="EJACULATORY BULB-SPECIFIC PROTEIN 3-RELATED"/>
    <property type="match status" value="1"/>
</dbReference>
<sequence length="97" mass="11173">MEILQNKRLLLVYLRCVLEDGPCSPEGKELKDHMKPALENGCADCSEKQIENVKKGTAYLIKERPDVWNKICEKLDPEGVYRKKYEEQAKQAGINYS</sequence>
<dbReference type="Pfam" id="PF03392">
    <property type="entry name" value="OS-D"/>
    <property type="match status" value="1"/>
</dbReference>
<name>A0A2K8GL23_9NEOP</name>
<dbReference type="Gene3D" id="1.10.2080.10">
    <property type="entry name" value="Insect odorant-binding protein A10/Ejaculatory bulb-specific protein 3"/>
    <property type="match status" value="1"/>
</dbReference>
<dbReference type="SUPFAM" id="SSF100910">
    <property type="entry name" value="Chemosensory protein Csp2"/>
    <property type="match status" value="1"/>
</dbReference>
<proteinExistence type="evidence at transcript level"/>
<gene>
    <name evidence="1" type="primary">CSP19</name>
</gene>
<reference evidence="1" key="1">
    <citation type="submission" date="2016-07" db="EMBL/GenBank/DDBJ databases">
        <authorList>
            <person name="Wan K."/>
            <person name="Booth B."/>
            <person name="Spirohn K."/>
            <person name="Hao T."/>
            <person name="Hu Y."/>
            <person name="Calderwood M."/>
            <person name="Hill D."/>
            <person name="Mohr S."/>
            <person name="Vidal M."/>
            <person name="Celniker S."/>
            <person name="Perrimon N."/>
        </authorList>
    </citation>
    <scope>NUCLEOTIDE SEQUENCE</scope>
</reference>
<accession>A0A2K8GL23</accession>
<protein>
    <submittedName>
        <fullName evidence="1">Chemosensory protein 19</fullName>
    </submittedName>
</protein>
<organism evidence="1">
    <name type="scientific">Dendrolimus punctatus</name>
    <name type="common">masson pine moth</name>
    <dbReference type="NCBI Taxonomy" id="238572"/>
    <lineage>
        <taxon>Eukaryota</taxon>
        <taxon>Metazoa</taxon>
        <taxon>Ecdysozoa</taxon>
        <taxon>Arthropoda</taxon>
        <taxon>Hexapoda</taxon>
        <taxon>Insecta</taxon>
        <taxon>Pterygota</taxon>
        <taxon>Neoptera</taxon>
        <taxon>Endopterygota</taxon>
        <taxon>Lepidoptera</taxon>
        <taxon>Glossata</taxon>
        <taxon>Ditrysia</taxon>
        <taxon>Bombycoidea</taxon>
        <taxon>Lasiocampidae</taxon>
        <taxon>Dendrolimus</taxon>
    </lineage>
</organism>
<dbReference type="EMBL" id="KX585430">
    <property type="protein sequence ID" value="ARO70323.1"/>
    <property type="molecule type" value="mRNA"/>
</dbReference>
<dbReference type="AlphaFoldDB" id="A0A2K8GL23"/>
<dbReference type="PANTHER" id="PTHR11257">
    <property type="entry name" value="CHEMOSENSORY PROTEIN-RELATED"/>
    <property type="match status" value="1"/>
</dbReference>
<dbReference type="InterPro" id="IPR005055">
    <property type="entry name" value="A10/PebIII"/>
</dbReference>